<dbReference type="Pfam" id="PF00557">
    <property type="entry name" value="Peptidase_M24"/>
    <property type="match status" value="1"/>
</dbReference>
<evidence type="ECO:0000259" key="1">
    <source>
        <dbReference type="Pfam" id="PF00557"/>
    </source>
</evidence>
<dbReference type="eggNOG" id="COG0006">
    <property type="taxonomic scope" value="Bacteria"/>
</dbReference>
<dbReference type="RefSeq" id="WP_008788013.1">
    <property type="nucleotide sequence ID" value="NZ_JBCOIZ010000067.1"/>
</dbReference>
<reference evidence="2 3" key="1">
    <citation type="submission" date="2010-12" db="EMBL/GenBank/DDBJ databases">
        <title>The Genome Sequence of Coprobacillus sp. strain 29_1.</title>
        <authorList>
            <consortium name="The Broad Institute Genome Sequencing Platform"/>
            <person name="Earl A."/>
            <person name="Ward D."/>
            <person name="Feldgarden M."/>
            <person name="Gevers D."/>
            <person name="Daigneault M."/>
            <person name="Sibley C.D."/>
            <person name="White A."/>
            <person name="Strauss J."/>
            <person name="Allen-Vercoe E."/>
            <person name="Young S.K."/>
            <person name="Zeng Q."/>
            <person name="Gargeya S."/>
            <person name="Fitzgerald M."/>
            <person name="Haas B."/>
            <person name="Abouelleil A."/>
            <person name="Alvarado L."/>
            <person name="Arachchi H.M."/>
            <person name="Berlin A."/>
            <person name="Brown A."/>
            <person name="Chapman S.B."/>
            <person name="Chen Z."/>
            <person name="Dunbar C."/>
            <person name="Freedman E."/>
            <person name="Gearin G."/>
            <person name="Gellesch M."/>
            <person name="Goldberg J."/>
            <person name="Griggs A."/>
            <person name="Gujja S."/>
            <person name="Heilman E."/>
            <person name="Heiman D."/>
            <person name="Howarth C."/>
            <person name="Larson L."/>
            <person name="Lui A."/>
            <person name="MacDonald P.J.P."/>
            <person name="Mehta T."/>
            <person name="Montmayeur A."/>
            <person name="Murphy C."/>
            <person name="Neiman D."/>
            <person name="Pearson M."/>
            <person name="Priest M."/>
            <person name="Roberts A."/>
            <person name="Saif S."/>
            <person name="Shea T."/>
            <person name="Shenoy N."/>
            <person name="Sisk P."/>
            <person name="Stolte C."/>
            <person name="Sykes S."/>
            <person name="White J."/>
            <person name="Yandava C."/>
            <person name="Nusbaum C."/>
            <person name="Birren B."/>
        </authorList>
    </citation>
    <scope>NUCLEOTIDE SEQUENCE [LARGE SCALE GENOMIC DNA]</scope>
    <source>
        <strain evidence="2 3">29_1</strain>
    </source>
</reference>
<dbReference type="InterPro" id="IPR000994">
    <property type="entry name" value="Pept_M24"/>
</dbReference>
<proteinExistence type="predicted"/>
<comment type="caution">
    <text evidence="2">The sequence shown here is derived from an EMBL/GenBank/DDBJ whole genome shotgun (WGS) entry which is preliminary data.</text>
</comment>
<dbReference type="HOGENOM" id="CLU_1871913_0_0_9"/>
<keyword evidence="3" id="KW-1185">Reference proteome</keyword>
<sequence length="136" mass="15933">MNNLTMQNLNRKTMQYLINNISVGMSLKEIKDMCEKYMLENGADSFWYWNVGALIFSGDETTMSISGKRYKVANRIITNNDIITIDLSPQNNKYWGDFARTIIIENSKVINDINNIQNQEWKNGLLMEKYLHERLI</sequence>
<dbReference type="AlphaFoldDB" id="E7G809"/>
<evidence type="ECO:0000313" key="3">
    <source>
        <dbReference type="Proteomes" id="UP000003157"/>
    </source>
</evidence>
<feature type="domain" description="Peptidase M24" evidence="1">
    <location>
        <begin position="8"/>
        <end position="106"/>
    </location>
</feature>
<dbReference type="Gene3D" id="3.90.230.10">
    <property type="entry name" value="Creatinase/methionine aminopeptidase superfamily"/>
    <property type="match status" value="1"/>
</dbReference>
<dbReference type="STRING" id="100884.GCA_000269565_00806"/>
<dbReference type="InterPro" id="IPR036005">
    <property type="entry name" value="Creatinase/aminopeptidase-like"/>
</dbReference>
<dbReference type="SUPFAM" id="SSF55920">
    <property type="entry name" value="Creatinase/aminopeptidase"/>
    <property type="match status" value="1"/>
</dbReference>
<protein>
    <recommendedName>
        <fullName evidence="1">Peptidase M24 domain-containing protein</fullName>
    </recommendedName>
</protein>
<dbReference type="EMBL" id="ADKX01000012">
    <property type="protein sequence ID" value="EFW05930.1"/>
    <property type="molecule type" value="Genomic_DNA"/>
</dbReference>
<name>E7G809_9FIRM</name>
<dbReference type="Proteomes" id="UP000003157">
    <property type="component" value="Unassembled WGS sequence"/>
</dbReference>
<evidence type="ECO:0000313" key="2">
    <source>
        <dbReference type="EMBL" id="EFW05930.1"/>
    </source>
</evidence>
<organism evidence="2 3">
    <name type="scientific">Coprobacillus cateniformis</name>
    <dbReference type="NCBI Taxonomy" id="100884"/>
    <lineage>
        <taxon>Bacteria</taxon>
        <taxon>Bacillati</taxon>
        <taxon>Bacillota</taxon>
        <taxon>Erysipelotrichia</taxon>
        <taxon>Erysipelotrichales</taxon>
        <taxon>Coprobacillaceae</taxon>
        <taxon>Coprobacillus</taxon>
    </lineage>
</organism>
<gene>
    <name evidence="2" type="ORF">HMPREF9488_00897</name>
</gene>
<accession>E7G809</accession>
<dbReference type="OrthoDB" id="9815473at2"/>